<dbReference type="Pfam" id="PF06985">
    <property type="entry name" value="HET"/>
    <property type="match status" value="1"/>
</dbReference>
<accession>A0A6A6I9C6</accession>
<gene>
    <name evidence="2" type="ORF">BU26DRAFT_430871</name>
</gene>
<dbReference type="Proteomes" id="UP000800094">
    <property type="component" value="Unassembled WGS sequence"/>
</dbReference>
<feature type="non-terminal residue" evidence="2">
    <location>
        <position position="246"/>
    </location>
</feature>
<reference evidence="2" key="1">
    <citation type="journal article" date="2020" name="Stud. Mycol.">
        <title>101 Dothideomycetes genomes: a test case for predicting lifestyles and emergence of pathogens.</title>
        <authorList>
            <person name="Haridas S."/>
            <person name="Albert R."/>
            <person name="Binder M."/>
            <person name="Bloem J."/>
            <person name="Labutti K."/>
            <person name="Salamov A."/>
            <person name="Andreopoulos B."/>
            <person name="Baker S."/>
            <person name="Barry K."/>
            <person name="Bills G."/>
            <person name="Bluhm B."/>
            <person name="Cannon C."/>
            <person name="Castanera R."/>
            <person name="Culley D."/>
            <person name="Daum C."/>
            <person name="Ezra D."/>
            <person name="Gonzalez J."/>
            <person name="Henrissat B."/>
            <person name="Kuo A."/>
            <person name="Liang C."/>
            <person name="Lipzen A."/>
            <person name="Lutzoni F."/>
            <person name="Magnuson J."/>
            <person name="Mondo S."/>
            <person name="Nolan M."/>
            <person name="Ohm R."/>
            <person name="Pangilinan J."/>
            <person name="Park H.-J."/>
            <person name="Ramirez L."/>
            <person name="Alfaro M."/>
            <person name="Sun H."/>
            <person name="Tritt A."/>
            <person name="Yoshinaga Y."/>
            <person name="Zwiers L.-H."/>
            <person name="Turgeon B."/>
            <person name="Goodwin S."/>
            <person name="Spatafora J."/>
            <person name="Crous P."/>
            <person name="Grigoriev I."/>
        </authorList>
    </citation>
    <scope>NUCLEOTIDE SEQUENCE</scope>
    <source>
        <strain evidence="2">CBS 122368</strain>
    </source>
</reference>
<dbReference type="InterPro" id="IPR010730">
    <property type="entry name" value="HET"/>
</dbReference>
<dbReference type="GeneID" id="54577238"/>
<dbReference type="RefSeq" id="XP_033681823.1">
    <property type="nucleotide sequence ID" value="XM_033823908.1"/>
</dbReference>
<organism evidence="2 3">
    <name type="scientific">Trematosphaeria pertusa</name>
    <dbReference type="NCBI Taxonomy" id="390896"/>
    <lineage>
        <taxon>Eukaryota</taxon>
        <taxon>Fungi</taxon>
        <taxon>Dikarya</taxon>
        <taxon>Ascomycota</taxon>
        <taxon>Pezizomycotina</taxon>
        <taxon>Dothideomycetes</taxon>
        <taxon>Pleosporomycetidae</taxon>
        <taxon>Pleosporales</taxon>
        <taxon>Massarineae</taxon>
        <taxon>Trematosphaeriaceae</taxon>
        <taxon>Trematosphaeria</taxon>
    </lineage>
</organism>
<dbReference type="PANTHER" id="PTHR33112">
    <property type="entry name" value="DOMAIN PROTEIN, PUTATIVE-RELATED"/>
    <property type="match status" value="1"/>
</dbReference>
<dbReference type="EMBL" id="ML987198">
    <property type="protein sequence ID" value="KAF2246819.1"/>
    <property type="molecule type" value="Genomic_DNA"/>
</dbReference>
<dbReference type="PANTHER" id="PTHR33112:SF1">
    <property type="entry name" value="HETEROKARYON INCOMPATIBILITY DOMAIN-CONTAINING PROTEIN"/>
    <property type="match status" value="1"/>
</dbReference>
<evidence type="ECO:0000259" key="1">
    <source>
        <dbReference type="Pfam" id="PF06985"/>
    </source>
</evidence>
<dbReference type="AlphaFoldDB" id="A0A6A6I9C6"/>
<evidence type="ECO:0000313" key="3">
    <source>
        <dbReference type="Proteomes" id="UP000800094"/>
    </source>
</evidence>
<protein>
    <submittedName>
        <fullName evidence="2">HET-domain-containing protein</fullName>
    </submittedName>
</protein>
<keyword evidence="3" id="KW-1185">Reference proteome</keyword>
<name>A0A6A6I9C6_9PLEO</name>
<feature type="domain" description="Heterokaryon incompatibility" evidence="1">
    <location>
        <begin position="91"/>
        <end position="226"/>
    </location>
</feature>
<proteinExistence type="predicted"/>
<sequence>MDQERREVALRFGIPTTAPFPLPRLASDTWRVEYVHNVASQPDYSLIKGWIRQCSDAHSSCESRNCPELRKARMVDVEHRVITSLPDDCEYFALSYVWGGVQQQSGPPAGPLPDQLGLTIEHAITVVRNLGYRYLWVDSLCIDQCNPDEKHDQIGLMHRIYHSAFATIIVLDSPNANSGIPGVGSSRNASQIWAQFGNNQILSKCPSMSSELGRSVWATRAWTYQEGLLSRKRLVFTNNQVHFVCN</sequence>
<dbReference type="OrthoDB" id="5428863at2759"/>
<evidence type="ECO:0000313" key="2">
    <source>
        <dbReference type="EMBL" id="KAF2246819.1"/>
    </source>
</evidence>